<evidence type="ECO:0000313" key="4">
    <source>
        <dbReference type="Proteomes" id="UP000565572"/>
    </source>
</evidence>
<dbReference type="Pfam" id="PF21294">
    <property type="entry name" value="Polysacc_lyase_14"/>
    <property type="match status" value="1"/>
</dbReference>
<sequence>MTHALTRTSLTLATVIMAATAVFASSATTEVAQAAPAPTAATANSQRTIITADFDGTKRGAVDPKSFNKLVGPTNKNKGAFAGMTYRQDYRGSGNVVRHKLEGGKFIASKGEGRGNVLMVKLPGSYDSACMSYDVRFAAPFDFSAGGKLPGFVGVAPGTKPQTPEGGGSTAHGWSGRLMWLGAKMWKFVRDAKRSNMVVTYLYHPGQNREFGDNVSWGSSFTPGVWHHVRQCHVMNTVGKADGVLQTWFDGTLVMESDKVVYRTDPKVHITHFDWSVFRGGNSATWAGAKNAYVDLDNLKITAG</sequence>
<feature type="chain" id="PRO_5039401641" description="Polysaccharide lyase 14 domain-containing protein" evidence="1">
    <location>
        <begin position="25"/>
        <end position="304"/>
    </location>
</feature>
<reference evidence="3 4" key="1">
    <citation type="submission" date="2020-08" db="EMBL/GenBank/DDBJ databases">
        <title>Sequencing the genomes of 1000 actinobacteria strains.</title>
        <authorList>
            <person name="Klenk H.-P."/>
        </authorList>
    </citation>
    <scope>NUCLEOTIDE SEQUENCE [LARGE SCALE GENOMIC DNA]</scope>
    <source>
        <strain evidence="3 4">DSM 11053</strain>
    </source>
</reference>
<evidence type="ECO:0000256" key="1">
    <source>
        <dbReference type="SAM" id="SignalP"/>
    </source>
</evidence>
<comment type="caution">
    <text evidence="3">The sequence shown here is derived from an EMBL/GenBank/DDBJ whole genome shotgun (WGS) entry which is preliminary data.</text>
</comment>
<dbReference type="InterPro" id="IPR048958">
    <property type="entry name" value="Polysacc_lyase_14"/>
</dbReference>
<accession>A0A7W5P607</accession>
<organism evidence="3 4">
    <name type="scientific">Microlunatus antarcticus</name>
    <dbReference type="NCBI Taxonomy" id="53388"/>
    <lineage>
        <taxon>Bacteria</taxon>
        <taxon>Bacillati</taxon>
        <taxon>Actinomycetota</taxon>
        <taxon>Actinomycetes</taxon>
        <taxon>Propionibacteriales</taxon>
        <taxon>Propionibacteriaceae</taxon>
        <taxon>Microlunatus</taxon>
    </lineage>
</organism>
<evidence type="ECO:0000259" key="2">
    <source>
        <dbReference type="Pfam" id="PF21294"/>
    </source>
</evidence>
<feature type="domain" description="Polysaccharide lyase 14" evidence="2">
    <location>
        <begin position="124"/>
        <end position="297"/>
    </location>
</feature>
<keyword evidence="4" id="KW-1185">Reference proteome</keyword>
<dbReference type="AlphaFoldDB" id="A0A7W5P607"/>
<dbReference type="Gene3D" id="2.60.120.200">
    <property type="match status" value="1"/>
</dbReference>
<dbReference type="EMBL" id="JACHZG010000001">
    <property type="protein sequence ID" value="MBB3325311.1"/>
    <property type="molecule type" value="Genomic_DNA"/>
</dbReference>
<proteinExistence type="predicted"/>
<dbReference type="PANTHER" id="PTHR40124:SF1">
    <property type="entry name" value="DISAGGREGATASE RELATED REPEAT PROTEIN"/>
    <property type="match status" value="1"/>
</dbReference>
<evidence type="ECO:0000313" key="3">
    <source>
        <dbReference type="EMBL" id="MBB3325311.1"/>
    </source>
</evidence>
<feature type="signal peptide" evidence="1">
    <location>
        <begin position="1"/>
        <end position="24"/>
    </location>
</feature>
<dbReference type="PANTHER" id="PTHR40124">
    <property type="match status" value="1"/>
</dbReference>
<protein>
    <recommendedName>
        <fullName evidence="2">Polysaccharide lyase 14 domain-containing protein</fullName>
    </recommendedName>
</protein>
<gene>
    <name evidence="3" type="ORF">FHX39_000255</name>
</gene>
<name>A0A7W5P607_9ACTN</name>
<dbReference type="Proteomes" id="UP000565572">
    <property type="component" value="Unassembled WGS sequence"/>
</dbReference>
<keyword evidence="1" id="KW-0732">Signal</keyword>
<dbReference type="RefSeq" id="WP_183336109.1">
    <property type="nucleotide sequence ID" value="NZ_JACHZG010000001.1"/>
</dbReference>